<reference evidence="3" key="1">
    <citation type="journal article" date="2010" name="Nat. Biotechnol.">
        <title>Draft genome sequence of the oilseed species Ricinus communis.</title>
        <authorList>
            <person name="Chan A.P."/>
            <person name="Crabtree J."/>
            <person name="Zhao Q."/>
            <person name="Lorenzi H."/>
            <person name="Orvis J."/>
            <person name="Puiu D."/>
            <person name="Melake-Berhan A."/>
            <person name="Jones K.M."/>
            <person name="Redman J."/>
            <person name="Chen G."/>
            <person name="Cahoon E.B."/>
            <person name="Gedil M."/>
            <person name="Stanke M."/>
            <person name="Haas B.J."/>
            <person name="Wortman J.R."/>
            <person name="Fraser-Liggett C.M."/>
            <person name="Ravel J."/>
            <person name="Rabinowicz P.D."/>
        </authorList>
    </citation>
    <scope>NUCLEOTIDE SEQUENCE [LARGE SCALE GENOMIC DNA]</scope>
    <source>
        <strain evidence="3">cv. Hale</strain>
    </source>
</reference>
<keyword evidence="3" id="KW-1185">Reference proteome</keyword>
<protein>
    <submittedName>
        <fullName evidence="2">Uncharacterized protein</fullName>
    </submittedName>
</protein>
<dbReference type="Proteomes" id="UP000008311">
    <property type="component" value="Unassembled WGS sequence"/>
</dbReference>
<dbReference type="InParanoid" id="B9TEB0"/>
<gene>
    <name evidence="2" type="ORF">RCOM_1847470</name>
</gene>
<feature type="region of interest" description="Disordered" evidence="1">
    <location>
        <begin position="168"/>
        <end position="191"/>
    </location>
</feature>
<sequence length="191" mass="20467">VDVQQRDPLGRIVLQRLRQQALDEADAVVAVEALQDFVEQPILLADERMVFDRVVVVGVVAPERLVEVFLAEVVDDGLDAGTAVHAAFDEVAFQLGAVIRGTGQDVAAPGDRPVGVVLDIAVPGGDETRILERRIAPAPEEHVVAQVGAGRAQGLRFVHQLVEAHRVGQAPDGADHEAHDPVRVLDGGMRR</sequence>
<proteinExistence type="predicted"/>
<feature type="compositionally biased region" description="Basic and acidic residues" evidence="1">
    <location>
        <begin position="173"/>
        <end position="191"/>
    </location>
</feature>
<evidence type="ECO:0000256" key="1">
    <source>
        <dbReference type="SAM" id="MobiDB-lite"/>
    </source>
</evidence>
<evidence type="ECO:0000313" key="2">
    <source>
        <dbReference type="EMBL" id="EEF25805.1"/>
    </source>
</evidence>
<name>B9TEB0_RICCO</name>
<dbReference type="AlphaFoldDB" id="B9TEB0"/>
<accession>B9TEB0</accession>
<evidence type="ECO:0000313" key="3">
    <source>
        <dbReference type="Proteomes" id="UP000008311"/>
    </source>
</evidence>
<dbReference type="EMBL" id="EQ978880">
    <property type="protein sequence ID" value="EEF25805.1"/>
    <property type="molecule type" value="Genomic_DNA"/>
</dbReference>
<feature type="non-terminal residue" evidence="2">
    <location>
        <position position="1"/>
    </location>
</feature>
<organism evidence="2 3">
    <name type="scientific">Ricinus communis</name>
    <name type="common">Castor bean</name>
    <dbReference type="NCBI Taxonomy" id="3988"/>
    <lineage>
        <taxon>Eukaryota</taxon>
        <taxon>Viridiplantae</taxon>
        <taxon>Streptophyta</taxon>
        <taxon>Embryophyta</taxon>
        <taxon>Tracheophyta</taxon>
        <taxon>Spermatophyta</taxon>
        <taxon>Magnoliopsida</taxon>
        <taxon>eudicotyledons</taxon>
        <taxon>Gunneridae</taxon>
        <taxon>Pentapetalae</taxon>
        <taxon>rosids</taxon>
        <taxon>fabids</taxon>
        <taxon>Malpighiales</taxon>
        <taxon>Euphorbiaceae</taxon>
        <taxon>Acalyphoideae</taxon>
        <taxon>Acalypheae</taxon>
        <taxon>Ricinus</taxon>
    </lineage>
</organism>